<dbReference type="SUPFAM" id="SSF140931">
    <property type="entry name" value="Fic-like"/>
    <property type="match status" value="1"/>
</dbReference>
<organism evidence="1 2">
    <name type="scientific">Candidatus Competibacter phosphatis</name>
    <dbReference type="NCBI Taxonomy" id="221280"/>
    <lineage>
        <taxon>Bacteria</taxon>
        <taxon>Pseudomonadati</taxon>
        <taxon>Pseudomonadota</taxon>
        <taxon>Gammaproteobacteria</taxon>
        <taxon>Candidatus Competibacteraceae</taxon>
        <taxon>Candidatus Competibacter</taxon>
    </lineage>
</organism>
<name>A0ABX1TPD9_9GAMM</name>
<dbReference type="InterPro" id="IPR036597">
    <property type="entry name" value="Fido-like_dom_sf"/>
</dbReference>
<keyword evidence="2" id="KW-1185">Reference proteome</keyword>
<evidence type="ECO:0000313" key="1">
    <source>
        <dbReference type="EMBL" id="NMQ20552.1"/>
    </source>
</evidence>
<dbReference type="EMBL" id="SPMZ01000053">
    <property type="protein sequence ID" value="NMQ20552.1"/>
    <property type="molecule type" value="Genomic_DNA"/>
</dbReference>
<evidence type="ECO:0008006" key="3">
    <source>
        <dbReference type="Google" id="ProtNLM"/>
    </source>
</evidence>
<dbReference type="RefSeq" id="WP_169249820.1">
    <property type="nucleotide sequence ID" value="NZ_SPMZ01000053.1"/>
</dbReference>
<gene>
    <name evidence="1" type="ORF">E4P82_15920</name>
</gene>
<reference evidence="1 2" key="1">
    <citation type="submission" date="2019-03" db="EMBL/GenBank/DDBJ databases">
        <title>Metabolic reconstructions from genomes of highly enriched 'Candidatus Accumulibacter' and 'Candidatus Competibacter' bioreactor populations.</title>
        <authorList>
            <person name="Annavajhala M.K."/>
            <person name="Welles L."/>
            <person name="Abbas B."/>
            <person name="Sorokin D."/>
            <person name="Park H."/>
            <person name="Van Loosdrecht M."/>
            <person name="Chandran K."/>
        </authorList>
    </citation>
    <scope>NUCLEOTIDE SEQUENCE [LARGE SCALE GENOMIC DNA]</scope>
    <source>
        <strain evidence="1 2">SBR_G</strain>
    </source>
</reference>
<comment type="caution">
    <text evidence="1">The sequence shown here is derived from an EMBL/GenBank/DDBJ whole genome shotgun (WGS) entry which is preliminary data.</text>
</comment>
<evidence type="ECO:0000313" key="2">
    <source>
        <dbReference type="Proteomes" id="UP000760480"/>
    </source>
</evidence>
<protein>
    <recommendedName>
        <fullName evidence="3">Fido domain-containing protein</fullName>
    </recommendedName>
</protein>
<dbReference type="Proteomes" id="UP000760480">
    <property type="component" value="Unassembled WGS sequence"/>
</dbReference>
<dbReference type="Gene3D" id="1.10.3290.10">
    <property type="entry name" value="Fido-like domain"/>
    <property type="match status" value="1"/>
</dbReference>
<proteinExistence type="predicted"/>
<sequence>MRAALDLEAIATSLRRVQMEFEVINQQLSWQRDPMSDEVVENLLAGYAYVDALVDAGIDFFVMGQHKHLLELNTLVLCGRNPERRAEFAAHIKATERYFYEERQGGIEDIVEWYFRHRHEPAWKLAAGLYVRILSKPQLFIEGNHRTGVLVASYVLLRNGLPPFVLTVENARTYFDPSTVIRETNKLGPLALFRLPGIKKRFARFLQDQPGSDYLLTTPAPVNPRSSLKETLNVP</sequence>
<accession>A0ABX1TPD9</accession>